<feature type="signal peptide" evidence="1">
    <location>
        <begin position="1"/>
        <end position="22"/>
    </location>
</feature>
<accession>A0ABV3ZMW0</accession>
<evidence type="ECO:0000256" key="1">
    <source>
        <dbReference type="SAM" id="SignalP"/>
    </source>
</evidence>
<dbReference type="InterPro" id="IPR024623">
    <property type="entry name" value="YtxH"/>
</dbReference>
<dbReference type="Proteomes" id="UP001560573">
    <property type="component" value="Unassembled WGS sequence"/>
</dbReference>
<comment type="caution">
    <text evidence="2">The sequence shown here is derived from an EMBL/GenBank/DDBJ whole genome shotgun (WGS) entry which is preliminary data.</text>
</comment>
<evidence type="ECO:0000313" key="3">
    <source>
        <dbReference type="Proteomes" id="UP001560573"/>
    </source>
</evidence>
<protein>
    <recommendedName>
        <fullName evidence="4">YtxH domain-containing protein</fullName>
    </recommendedName>
</protein>
<organism evidence="2 3">
    <name type="scientific">Danxiaibacter flavus</name>
    <dbReference type="NCBI Taxonomy" id="3049108"/>
    <lineage>
        <taxon>Bacteria</taxon>
        <taxon>Pseudomonadati</taxon>
        <taxon>Bacteroidota</taxon>
        <taxon>Chitinophagia</taxon>
        <taxon>Chitinophagales</taxon>
        <taxon>Chitinophagaceae</taxon>
        <taxon>Danxiaibacter</taxon>
    </lineage>
</organism>
<proteinExistence type="predicted"/>
<gene>
    <name evidence="2" type="ORF">QTN47_26875</name>
</gene>
<evidence type="ECO:0000313" key="2">
    <source>
        <dbReference type="EMBL" id="MEX6691162.1"/>
    </source>
</evidence>
<name>A0ABV3ZMW0_9BACT</name>
<evidence type="ECO:0008006" key="4">
    <source>
        <dbReference type="Google" id="ProtNLM"/>
    </source>
</evidence>
<feature type="chain" id="PRO_5046239875" description="YtxH domain-containing protein" evidence="1">
    <location>
        <begin position="23"/>
        <end position="86"/>
    </location>
</feature>
<keyword evidence="1" id="KW-0732">Signal</keyword>
<dbReference type="RefSeq" id="WP_369332578.1">
    <property type="nucleotide sequence ID" value="NZ_JAULBC010000014.1"/>
</dbReference>
<dbReference type="Pfam" id="PF12732">
    <property type="entry name" value="YtxH"/>
    <property type="match status" value="1"/>
</dbReference>
<keyword evidence="3" id="KW-1185">Reference proteome</keyword>
<dbReference type="EMBL" id="JAULBC010000014">
    <property type="protein sequence ID" value="MEX6691162.1"/>
    <property type="molecule type" value="Genomic_DNA"/>
</dbReference>
<sequence>MNKQQKILVCLLGGAAAGAAIAWFLQTEKGKELAESLKTSFKDFAEDAKEKITAKWNDLDKGVEGLLKKGKSLVEDVEDKTQDAIS</sequence>
<reference evidence="2 3" key="1">
    <citation type="submission" date="2023-07" db="EMBL/GenBank/DDBJ databases">
        <authorList>
            <person name="Lian W.-H."/>
        </authorList>
    </citation>
    <scope>NUCLEOTIDE SEQUENCE [LARGE SCALE GENOMIC DNA]</scope>
    <source>
        <strain evidence="2 3">SYSU DXS3180</strain>
    </source>
</reference>